<dbReference type="PANTHER" id="PTHR11051">
    <property type="entry name" value="GLYCOSYL HYDROLASE-RELATED"/>
    <property type="match status" value="1"/>
</dbReference>
<dbReference type="OrthoDB" id="200349at2759"/>
<reference evidence="14 15" key="1">
    <citation type="submission" date="2019-04" db="EMBL/GenBank/DDBJ databases">
        <title>Friends and foes A comparative genomics study of 23 Aspergillus species from section Flavi.</title>
        <authorList>
            <consortium name="DOE Joint Genome Institute"/>
            <person name="Kjaerbolling I."/>
            <person name="Vesth T."/>
            <person name="Frisvad J.C."/>
            <person name="Nybo J.L."/>
            <person name="Theobald S."/>
            <person name="Kildgaard S."/>
            <person name="Isbrandt T."/>
            <person name="Kuo A."/>
            <person name="Sato A."/>
            <person name="Lyhne E.K."/>
            <person name="Kogle M.E."/>
            <person name="Wiebenga A."/>
            <person name="Kun R.S."/>
            <person name="Lubbers R.J."/>
            <person name="Makela M.R."/>
            <person name="Barry K."/>
            <person name="Chovatia M."/>
            <person name="Clum A."/>
            <person name="Daum C."/>
            <person name="Haridas S."/>
            <person name="He G."/>
            <person name="LaButti K."/>
            <person name="Lipzen A."/>
            <person name="Mondo S."/>
            <person name="Riley R."/>
            <person name="Salamov A."/>
            <person name="Simmons B.A."/>
            <person name="Magnuson J.K."/>
            <person name="Henrissat B."/>
            <person name="Mortensen U.H."/>
            <person name="Larsen T.O."/>
            <person name="Devries R.P."/>
            <person name="Grigoriev I.V."/>
            <person name="Machida M."/>
            <person name="Baker S.E."/>
            <person name="Andersen M.R."/>
        </authorList>
    </citation>
    <scope>NUCLEOTIDE SEQUENCE [LARGE SCALE GENOMIC DNA]</scope>
    <source>
        <strain evidence="14 15">CBS 151.66</strain>
    </source>
</reference>
<dbReference type="Gene3D" id="1.50.10.10">
    <property type="match status" value="1"/>
</dbReference>
<keyword evidence="7" id="KW-0326">Glycosidase</keyword>
<protein>
    <recommendedName>
        <fullName evidence="3">alpha,alpha-trehalase</fullName>
        <ecNumber evidence="3">3.2.1.28</ecNumber>
    </recommendedName>
    <alternativeName>
        <fullName evidence="8">Alpha,alpha-trehalase</fullName>
    </alternativeName>
    <alternativeName>
        <fullName evidence="9">Alpha,alpha-trehalose glucohydrolase</fullName>
    </alternativeName>
</protein>
<dbReference type="InterPro" id="IPR005196">
    <property type="entry name" value="Glyco_hydro_65_N"/>
</dbReference>
<accession>A0A5N5XA76</accession>
<dbReference type="InterPro" id="IPR005194">
    <property type="entry name" value="Glyco_hydro_65_C"/>
</dbReference>
<comment type="similarity">
    <text evidence="2">Belongs to the glycosyl hydrolase 65 family.</text>
</comment>
<evidence type="ECO:0000259" key="12">
    <source>
        <dbReference type="Pfam" id="PF03633"/>
    </source>
</evidence>
<dbReference type="GO" id="GO:0005993">
    <property type="term" value="P:trehalose catabolic process"/>
    <property type="evidence" value="ECO:0007669"/>
    <property type="project" value="TreeGrafter"/>
</dbReference>
<dbReference type="InterPro" id="IPR037018">
    <property type="entry name" value="GH65_N"/>
</dbReference>
<evidence type="ECO:0000313" key="14">
    <source>
        <dbReference type="EMBL" id="KAB8077663.1"/>
    </source>
</evidence>
<evidence type="ECO:0000256" key="9">
    <source>
        <dbReference type="ARBA" id="ARBA00031637"/>
    </source>
</evidence>
<keyword evidence="15" id="KW-1185">Reference proteome</keyword>
<dbReference type="Pfam" id="PF03632">
    <property type="entry name" value="Glyco_hydro_65m"/>
    <property type="match status" value="1"/>
</dbReference>
<evidence type="ECO:0000259" key="13">
    <source>
        <dbReference type="Pfam" id="PF03636"/>
    </source>
</evidence>
<dbReference type="GO" id="GO:0030246">
    <property type="term" value="F:carbohydrate binding"/>
    <property type="evidence" value="ECO:0007669"/>
    <property type="project" value="InterPro"/>
</dbReference>
<dbReference type="Pfam" id="PF03633">
    <property type="entry name" value="Glyco_hydro_65C"/>
    <property type="match status" value="1"/>
</dbReference>
<dbReference type="EMBL" id="ML732166">
    <property type="protein sequence ID" value="KAB8077663.1"/>
    <property type="molecule type" value="Genomic_DNA"/>
</dbReference>
<dbReference type="EC" id="3.2.1.28" evidence="3"/>
<dbReference type="InterPro" id="IPR008928">
    <property type="entry name" value="6-hairpin_glycosidase_sf"/>
</dbReference>
<evidence type="ECO:0000259" key="11">
    <source>
        <dbReference type="Pfam" id="PF03632"/>
    </source>
</evidence>
<evidence type="ECO:0000256" key="3">
    <source>
        <dbReference type="ARBA" id="ARBA00012757"/>
    </source>
</evidence>
<feature type="domain" description="Glycoside hydrolase family 65 N-terminal" evidence="13">
    <location>
        <begin position="77"/>
        <end position="341"/>
    </location>
</feature>
<evidence type="ECO:0000256" key="7">
    <source>
        <dbReference type="ARBA" id="ARBA00023295"/>
    </source>
</evidence>
<dbReference type="FunFam" id="2.70.98.40:FF:000004">
    <property type="entry name" value="Alpha,alpha-trehalose glucohydrolase TreA/Ath1"/>
    <property type="match status" value="1"/>
</dbReference>
<keyword evidence="5 14" id="KW-0378">Hydrolase</keyword>
<dbReference type="Pfam" id="PF03636">
    <property type="entry name" value="Glyco_hydro_65N"/>
    <property type="match status" value="1"/>
</dbReference>
<dbReference type="FunFam" id="1.50.10.10:FF:000032">
    <property type="entry name" value="Vacuolar acid trehalase"/>
    <property type="match status" value="1"/>
</dbReference>
<dbReference type="AlphaFoldDB" id="A0A5N5XA76"/>
<evidence type="ECO:0000256" key="2">
    <source>
        <dbReference type="ARBA" id="ARBA00006768"/>
    </source>
</evidence>
<dbReference type="InterPro" id="IPR011013">
    <property type="entry name" value="Gal_mutarotase_sf_dom"/>
</dbReference>
<evidence type="ECO:0000256" key="1">
    <source>
        <dbReference type="ARBA" id="ARBA00001576"/>
    </source>
</evidence>
<proteinExistence type="inferred from homology"/>
<feature type="chain" id="PRO_5024895024" description="alpha,alpha-trehalase" evidence="10">
    <location>
        <begin position="22"/>
        <end position="1083"/>
    </location>
</feature>
<evidence type="ECO:0000256" key="4">
    <source>
        <dbReference type="ARBA" id="ARBA00022729"/>
    </source>
</evidence>
<dbReference type="SUPFAM" id="SSF48208">
    <property type="entry name" value="Six-hairpin glycosidases"/>
    <property type="match status" value="1"/>
</dbReference>
<sequence>MKLTNLASWALLFYLPAAVQSLPNEGAQGKNDHRVAKILKRHEGFNRKSTGSDNVYKTKFDGVTWSDENWLLTTSTLDQGHYQSRGSVANGYLGINVASVGPFFEIDREVNGDVINNWPLFTRRQSFATIAGFFDSQPTTNGTNFPWLSQYGWDTAISGVPHWSGLILDLGDGVYLDSTVDNKTISDFQSTYDFKAGVLSWSYTWSPPDKGSFEITYRLFANKLNITQAVVDMEIIPSVDGEATVTNVLDGSSAVRTDFVESGEEDGAIFSAVRPWGISNVTAYIYANLTGSDNVDLSSRAIVTGEPYVGTNESSIAQAVNVKFSAKQPVRLTKFVGGASTDAFADPKQTAKDAASAALTAGYAKSLKSHASEWAVIMHENSVDRFTDPTTGKLPKDQHIIDSAVIAVTNIYYLLQNTVSKNAIAAVANAPVNETSFSVGGLTSDSYAGQVFWDADVWMQPGLVASHPEAAQGVTNYRVAKYQQAKDNVKTAFTSSKNQTRFDPSAAIYPWTSGRVGNCTATGPCFDYQYHLNGDIGLSMIYQWVASGDTQYFREKHFPIYDSIATMYSNIVERNGSSWTLTNMTDPDEYANNIDAGGFTMPLIAQTLDNANAFREQFNLEPNDTWSEISEDVLMLRQNNVTLEYTSMNGTTVVKQADIVLVTYPLIYESDNYTDATSLQDLDYYANKQSADGPAMTWAIFSIVASDVSPSGCSAYTYHQYSYDPYSRAPFFQISEQMLDNASINGGTHPAYPFLTGHGGANQVVLFGYLGLRLIPDEALHIAPDLPPQIPYVKYRTFYWRGWPIAAESNYTHTIIRRDTETSPLSTADERFRNATIPVHIGSGTDSNPKNLPPTGSPLIVPNRMIGTVPSIQGNQIQCQPITSPDAYKPGQFPISANDGATSTKWQPASSNLSSITVTLSEAQQANAVTGFHFDWASSPPVNASVIFHEEVIQDPVSVFTSSSGSEKQNGNEKYRIVLTLNDIQPSTIFTAEEANEVRLPVGNTTTVSLKEDVEPSRYATLLISGNQAIGPDGEDTGATVAEWAILSEHGESQSSAVGNEAQKRTLRVRDRALLERLRRWFS</sequence>
<evidence type="ECO:0000256" key="10">
    <source>
        <dbReference type="SAM" id="SignalP"/>
    </source>
</evidence>
<feature type="domain" description="Glycoside hydrolase family 65 C-terminal" evidence="12">
    <location>
        <begin position="776"/>
        <end position="825"/>
    </location>
</feature>
<feature type="signal peptide" evidence="10">
    <location>
        <begin position="1"/>
        <end position="21"/>
    </location>
</feature>
<evidence type="ECO:0000256" key="5">
    <source>
        <dbReference type="ARBA" id="ARBA00022801"/>
    </source>
</evidence>
<keyword evidence="4 10" id="KW-0732">Signal</keyword>
<evidence type="ECO:0000313" key="15">
    <source>
        <dbReference type="Proteomes" id="UP000326565"/>
    </source>
</evidence>
<evidence type="ECO:0000256" key="8">
    <source>
        <dbReference type="ARBA" id="ARBA00030473"/>
    </source>
</evidence>
<dbReference type="SUPFAM" id="SSF74650">
    <property type="entry name" value="Galactose mutarotase-like"/>
    <property type="match status" value="1"/>
</dbReference>
<comment type="catalytic activity">
    <reaction evidence="1">
        <text>alpha,alpha-trehalose + H2O = alpha-D-glucose + beta-D-glucose</text>
        <dbReference type="Rhea" id="RHEA:32675"/>
        <dbReference type="ChEBI" id="CHEBI:15377"/>
        <dbReference type="ChEBI" id="CHEBI:15903"/>
        <dbReference type="ChEBI" id="CHEBI:16551"/>
        <dbReference type="ChEBI" id="CHEBI:17925"/>
        <dbReference type="EC" id="3.2.1.28"/>
    </reaction>
</comment>
<evidence type="ECO:0000256" key="6">
    <source>
        <dbReference type="ARBA" id="ARBA00023180"/>
    </source>
</evidence>
<dbReference type="Proteomes" id="UP000326565">
    <property type="component" value="Unassembled WGS sequence"/>
</dbReference>
<organism evidence="14 15">
    <name type="scientific">Aspergillus leporis</name>
    <dbReference type="NCBI Taxonomy" id="41062"/>
    <lineage>
        <taxon>Eukaryota</taxon>
        <taxon>Fungi</taxon>
        <taxon>Dikarya</taxon>
        <taxon>Ascomycota</taxon>
        <taxon>Pezizomycotina</taxon>
        <taxon>Eurotiomycetes</taxon>
        <taxon>Eurotiomycetidae</taxon>
        <taxon>Eurotiales</taxon>
        <taxon>Aspergillaceae</taxon>
        <taxon>Aspergillus</taxon>
        <taxon>Aspergillus subgen. Circumdati</taxon>
    </lineage>
</organism>
<dbReference type="GO" id="GO:0009277">
    <property type="term" value="C:fungal-type cell wall"/>
    <property type="evidence" value="ECO:0007669"/>
    <property type="project" value="TreeGrafter"/>
</dbReference>
<gene>
    <name evidence="14" type="ORF">BDV29DRAFT_153530</name>
</gene>
<dbReference type="InterPro" id="IPR005195">
    <property type="entry name" value="Glyco_hydro_65_M"/>
</dbReference>
<feature type="domain" description="Glycoside hydrolase family 65 central catalytic" evidence="11">
    <location>
        <begin position="437"/>
        <end position="621"/>
    </location>
</feature>
<dbReference type="GO" id="GO:0004555">
    <property type="term" value="F:alpha,alpha-trehalase activity"/>
    <property type="evidence" value="ECO:0007669"/>
    <property type="project" value="UniProtKB-EC"/>
</dbReference>
<dbReference type="PANTHER" id="PTHR11051:SF8">
    <property type="entry name" value="PROTEIN-GLUCOSYLGALACTOSYLHYDROXYLYSINE GLUCOSIDASE"/>
    <property type="match status" value="1"/>
</dbReference>
<name>A0A5N5XA76_9EURO</name>
<dbReference type="Gene3D" id="2.70.98.40">
    <property type="entry name" value="Glycoside hydrolase, family 65, N-terminal domain"/>
    <property type="match status" value="1"/>
</dbReference>
<dbReference type="InterPro" id="IPR012341">
    <property type="entry name" value="6hp_glycosidase-like_sf"/>
</dbReference>
<keyword evidence="6" id="KW-0325">Glycoprotein</keyword>